<dbReference type="InterPro" id="IPR011737">
    <property type="entry name" value="CHP02206_TP0381"/>
</dbReference>
<dbReference type="AlphaFoldDB" id="A0A6I2GBE4"/>
<dbReference type="NCBIfam" id="TIGR02206">
    <property type="entry name" value="intg_mem_TP0381"/>
    <property type="match status" value="1"/>
</dbReference>
<feature type="transmembrane region" description="Helical" evidence="1">
    <location>
        <begin position="45"/>
        <end position="64"/>
    </location>
</feature>
<accession>A0A6I2GBE4</accession>
<feature type="transmembrane region" description="Helical" evidence="1">
    <location>
        <begin position="99"/>
        <end position="116"/>
    </location>
</feature>
<evidence type="ECO:0000313" key="3">
    <source>
        <dbReference type="Proteomes" id="UP000430975"/>
    </source>
</evidence>
<name>A0A6I2GBE4_9LACT</name>
<evidence type="ECO:0000313" key="2">
    <source>
        <dbReference type="EMBL" id="MRI85090.1"/>
    </source>
</evidence>
<organism evidence="2 3">
    <name type="scientific">Fundicoccus ignavus</name>
    <dbReference type="NCBI Taxonomy" id="2664442"/>
    <lineage>
        <taxon>Bacteria</taxon>
        <taxon>Bacillati</taxon>
        <taxon>Bacillota</taxon>
        <taxon>Bacilli</taxon>
        <taxon>Lactobacillales</taxon>
        <taxon>Aerococcaceae</taxon>
        <taxon>Fundicoccus</taxon>
    </lineage>
</organism>
<feature type="transmembrane region" description="Helical" evidence="1">
    <location>
        <begin position="76"/>
        <end position="94"/>
    </location>
</feature>
<keyword evidence="1" id="KW-0812">Transmembrane</keyword>
<protein>
    <submittedName>
        <fullName evidence="2">TIGR02206 family membrane protein</fullName>
    </submittedName>
</protein>
<keyword evidence="1" id="KW-1133">Transmembrane helix</keyword>
<dbReference type="Proteomes" id="UP000430975">
    <property type="component" value="Unassembled WGS sequence"/>
</dbReference>
<feature type="transmembrane region" description="Helical" evidence="1">
    <location>
        <begin position="199"/>
        <end position="219"/>
    </location>
</feature>
<evidence type="ECO:0000256" key="1">
    <source>
        <dbReference type="SAM" id="Phobius"/>
    </source>
</evidence>
<dbReference type="Pfam" id="PF14808">
    <property type="entry name" value="TMEM164"/>
    <property type="match status" value="1"/>
</dbReference>
<dbReference type="EMBL" id="WJQS01000003">
    <property type="protein sequence ID" value="MRI85090.1"/>
    <property type="molecule type" value="Genomic_DNA"/>
</dbReference>
<sequence>MEFVMDYVPIRILGLNHLLYVAILGCFALLLLMNPKSVRANRRRITPTVLVINLLQQCLLYGYFIYFDSFTVAESLPLHLSRITSILAIIFLITKKRQLFSVIAYFSLFAWLSFLVPTDIQPITHPLGVSFLTNHVITLLLPFYMIIAYQIELKTNDKYIAYAWLSLYVISIYYLNPILGGNYFYLVNKPILNNLSDPVYLVGVYIVSFLLFSIGEQIFKFASHYYIRKDVKL</sequence>
<keyword evidence="1" id="KW-0472">Membrane</keyword>
<gene>
    <name evidence="2" type="ORF">GIY09_04280</name>
</gene>
<feature type="transmembrane region" description="Helical" evidence="1">
    <location>
        <begin position="128"/>
        <end position="147"/>
    </location>
</feature>
<proteinExistence type="predicted"/>
<keyword evidence="3" id="KW-1185">Reference proteome</keyword>
<feature type="transmembrane region" description="Helical" evidence="1">
    <location>
        <begin position="159"/>
        <end position="179"/>
    </location>
</feature>
<feature type="transmembrane region" description="Helical" evidence="1">
    <location>
        <begin position="12"/>
        <end position="33"/>
    </location>
</feature>
<comment type="caution">
    <text evidence="2">The sequence shown here is derived from an EMBL/GenBank/DDBJ whole genome shotgun (WGS) entry which is preliminary data.</text>
</comment>
<reference evidence="2 3" key="1">
    <citation type="submission" date="2019-11" db="EMBL/GenBank/DDBJ databases">
        <title>Characterisation of Fundicoccus ignavus gen. nov. sp. nov., a novel genus of the family Aerococcaceae isolated from bulk tank milk.</title>
        <authorList>
            <person name="Siebert A."/>
            <person name="Huptas C."/>
            <person name="Wenning M."/>
            <person name="Scherer S."/>
            <person name="Doll E.V."/>
        </authorList>
    </citation>
    <scope>NUCLEOTIDE SEQUENCE [LARGE SCALE GENOMIC DNA]</scope>
    <source>
        <strain evidence="2 3">WS4759</strain>
    </source>
</reference>